<keyword evidence="2" id="KW-0719">Serine esterase</keyword>
<comment type="caution">
    <text evidence="10">The sequence shown here is derived from an EMBL/GenBank/DDBJ whole genome shotgun (WGS) entry which is preliminary data.</text>
</comment>
<feature type="chain" id="PRO_5032314920" evidence="9">
    <location>
        <begin position="21"/>
        <end position="593"/>
    </location>
</feature>
<keyword evidence="7" id="KW-1015">Disulfide bond</keyword>
<evidence type="ECO:0000256" key="5">
    <source>
        <dbReference type="ARBA" id="ARBA00022801"/>
    </source>
</evidence>
<organism evidence="10 11">
    <name type="scientific">Altericroceibacterium indicum</name>
    <dbReference type="NCBI Taxonomy" id="374177"/>
    <lineage>
        <taxon>Bacteria</taxon>
        <taxon>Pseudomonadati</taxon>
        <taxon>Pseudomonadota</taxon>
        <taxon>Alphaproteobacteria</taxon>
        <taxon>Sphingomonadales</taxon>
        <taxon>Erythrobacteraceae</taxon>
        <taxon>Altericroceibacterium</taxon>
    </lineage>
</organism>
<evidence type="ECO:0000256" key="6">
    <source>
        <dbReference type="ARBA" id="ARBA00022837"/>
    </source>
</evidence>
<evidence type="ECO:0000256" key="1">
    <source>
        <dbReference type="ARBA" id="ARBA00006249"/>
    </source>
</evidence>
<feature type="region of interest" description="Disordered" evidence="8">
    <location>
        <begin position="563"/>
        <end position="593"/>
    </location>
</feature>
<keyword evidence="6" id="KW-0106">Calcium</keyword>
<feature type="signal peptide" evidence="9">
    <location>
        <begin position="1"/>
        <end position="20"/>
    </location>
</feature>
<dbReference type="SUPFAM" id="SSF53474">
    <property type="entry name" value="alpha/beta-Hydrolases"/>
    <property type="match status" value="1"/>
</dbReference>
<evidence type="ECO:0000313" key="11">
    <source>
        <dbReference type="Proteomes" id="UP000460561"/>
    </source>
</evidence>
<dbReference type="AlphaFoldDB" id="A0A845A8M6"/>
<dbReference type="InterPro" id="IPR029058">
    <property type="entry name" value="AB_hydrolase_fold"/>
</dbReference>
<dbReference type="PANTHER" id="PTHR33938:SF15">
    <property type="entry name" value="FERULOYL ESTERASE B-RELATED"/>
    <property type="match status" value="1"/>
</dbReference>
<evidence type="ECO:0000256" key="4">
    <source>
        <dbReference type="ARBA" id="ARBA00022729"/>
    </source>
</evidence>
<comment type="similarity">
    <text evidence="1">Belongs to the tannase family.</text>
</comment>
<dbReference type="GO" id="GO:0046872">
    <property type="term" value="F:metal ion binding"/>
    <property type="evidence" value="ECO:0007669"/>
    <property type="project" value="UniProtKB-KW"/>
</dbReference>
<evidence type="ECO:0000256" key="2">
    <source>
        <dbReference type="ARBA" id="ARBA00022487"/>
    </source>
</evidence>
<keyword evidence="3" id="KW-0479">Metal-binding</keyword>
<name>A0A845A8M6_9SPHN</name>
<dbReference type="GO" id="GO:0052689">
    <property type="term" value="F:carboxylic ester hydrolase activity"/>
    <property type="evidence" value="ECO:0007669"/>
    <property type="project" value="UniProtKB-KW"/>
</dbReference>
<dbReference type="Proteomes" id="UP000460561">
    <property type="component" value="Unassembled WGS sequence"/>
</dbReference>
<evidence type="ECO:0000256" key="7">
    <source>
        <dbReference type="ARBA" id="ARBA00023157"/>
    </source>
</evidence>
<evidence type="ECO:0000256" key="9">
    <source>
        <dbReference type="SAM" id="SignalP"/>
    </source>
</evidence>
<dbReference type="InterPro" id="IPR011118">
    <property type="entry name" value="Tannase/feruloyl_esterase"/>
</dbReference>
<protein>
    <submittedName>
        <fullName evidence="10">Tannase/feruloyl esterase family alpha/beta hydrolase</fullName>
    </submittedName>
</protein>
<reference evidence="10 11" key="1">
    <citation type="submission" date="2019-12" db="EMBL/GenBank/DDBJ databases">
        <title>Genomic-based taxomic classification of the family Erythrobacteraceae.</title>
        <authorList>
            <person name="Xu L."/>
        </authorList>
    </citation>
    <scope>NUCLEOTIDE SEQUENCE [LARGE SCALE GENOMIC DNA]</scope>
    <source>
        <strain evidence="10 11">DSM 18604</strain>
    </source>
</reference>
<accession>A0A845A8M6</accession>
<dbReference type="PROSITE" id="PS51257">
    <property type="entry name" value="PROKAR_LIPOPROTEIN"/>
    <property type="match status" value="1"/>
</dbReference>
<keyword evidence="11" id="KW-1185">Reference proteome</keyword>
<gene>
    <name evidence="10" type="ORF">GRI39_11815</name>
</gene>
<keyword evidence="5 10" id="KW-0378">Hydrolase</keyword>
<evidence type="ECO:0000256" key="8">
    <source>
        <dbReference type="SAM" id="MobiDB-lite"/>
    </source>
</evidence>
<evidence type="ECO:0000313" key="10">
    <source>
        <dbReference type="EMBL" id="MXP26722.1"/>
    </source>
</evidence>
<dbReference type="RefSeq" id="WP_160739922.1">
    <property type="nucleotide sequence ID" value="NZ_WTYQ01000004.1"/>
</dbReference>
<dbReference type="Gene3D" id="3.40.50.1820">
    <property type="entry name" value="alpha/beta hydrolase"/>
    <property type="match status" value="1"/>
</dbReference>
<dbReference type="EMBL" id="WTYQ01000004">
    <property type="protein sequence ID" value="MXP26722.1"/>
    <property type="molecule type" value="Genomic_DNA"/>
</dbReference>
<dbReference type="OrthoDB" id="7197884at2"/>
<dbReference type="PANTHER" id="PTHR33938">
    <property type="entry name" value="FERULOYL ESTERASE B-RELATED"/>
    <property type="match status" value="1"/>
</dbReference>
<dbReference type="Pfam" id="PF07519">
    <property type="entry name" value="Tannase"/>
    <property type="match status" value="1"/>
</dbReference>
<sequence>MTRHSFFNCAASVLGLSALAACATGAPQAPETQVASSQVGPAARCTALGEMMASHWPDAGTKLSDATYHEAGPFSIPARIPGAPSTTLNLPAHCELTGITHERKGVDGQDYAIRFHVRLPEKWNGRFLFEGGGGTNGELGMAIGMVGFGKPTALQEGYAILSQDSGHSNAINTVPDKGGPTAFGFDPQARADYGGESLKTSTLAAKALIKTYYGADPRYSYFFGCSKGGEEGMALAQRYPTLYDGIVAAAPGFSLPRAAIAEAWNTQAYAGILKAENKPLTVANLASTFSDGDMALVRQSILEACDANDGLTDGLVGAYHQCTSPKVIQHLKAHSCKGDKADGCLSTAQIDALEKVHQGPRTSKGEQIYPGLPWDAGWGDAGWRIWHIGSSDGRVPSINVAMGAPSLSIMFSTPPKVPGVGLDGYLAYQVNYDFDRDPAKIYATNAEFKQSAWDLMSARSSNLAAFRARGGKLIVPHGLSDPVFSIADTMAWWNEVNQANNGTAAEFTRVFPVPGMGHCQGGPATDNYDSFGALVNWVEKGKAPDKLIGTAGPASPWPGRTRPICPYPLEAQANPGAQSNDPAASFTCKAKSE</sequence>
<evidence type="ECO:0000256" key="3">
    <source>
        <dbReference type="ARBA" id="ARBA00022723"/>
    </source>
</evidence>
<keyword evidence="4 9" id="KW-0732">Signal</keyword>
<proteinExistence type="inferred from homology"/>